<accession>A0A0E9RMM4</accession>
<protein>
    <submittedName>
        <fullName evidence="1">Uncharacterized protein</fullName>
    </submittedName>
</protein>
<sequence>MFPFSLILFRCSQNREFGTQYPAEIVLIGQHTFVCRAG</sequence>
<organism evidence="1">
    <name type="scientific">Anguilla anguilla</name>
    <name type="common">European freshwater eel</name>
    <name type="synonym">Muraena anguilla</name>
    <dbReference type="NCBI Taxonomy" id="7936"/>
    <lineage>
        <taxon>Eukaryota</taxon>
        <taxon>Metazoa</taxon>
        <taxon>Chordata</taxon>
        <taxon>Craniata</taxon>
        <taxon>Vertebrata</taxon>
        <taxon>Euteleostomi</taxon>
        <taxon>Actinopterygii</taxon>
        <taxon>Neopterygii</taxon>
        <taxon>Teleostei</taxon>
        <taxon>Anguilliformes</taxon>
        <taxon>Anguillidae</taxon>
        <taxon>Anguilla</taxon>
    </lineage>
</organism>
<name>A0A0E9RMM4_ANGAN</name>
<dbReference type="AlphaFoldDB" id="A0A0E9RMM4"/>
<proteinExistence type="predicted"/>
<reference evidence="1" key="1">
    <citation type="submission" date="2014-11" db="EMBL/GenBank/DDBJ databases">
        <authorList>
            <person name="Amaro Gonzalez C."/>
        </authorList>
    </citation>
    <scope>NUCLEOTIDE SEQUENCE</scope>
</reference>
<evidence type="ECO:0000313" key="1">
    <source>
        <dbReference type="EMBL" id="JAH30309.1"/>
    </source>
</evidence>
<dbReference type="EMBL" id="GBXM01078268">
    <property type="protein sequence ID" value="JAH30309.1"/>
    <property type="molecule type" value="Transcribed_RNA"/>
</dbReference>
<reference evidence="1" key="2">
    <citation type="journal article" date="2015" name="Fish Shellfish Immunol.">
        <title>Early steps in the European eel (Anguilla anguilla)-Vibrio vulnificus interaction in the gills: Role of the RtxA13 toxin.</title>
        <authorList>
            <person name="Callol A."/>
            <person name="Pajuelo D."/>
            <person name="Ebbesson L."/>
            <person name="Teles M."/>
            <person name="MacKenzie S."/>
            <person name="Amaro C."/>
        </authorList>
    </citation>
    <scope>NUCLEOTIDE SEQUENCE</scope>
</reference>